<dbReference type="Gene3D" id="3.90.420.10">
    <property type="entry name" value="Oxidoreductase, molybdopterin-binding domain"/>
    <property type="match status" value="1"/>
</dbReference>
<dbReference type="Gene3D" id="2.60.40.650">
    <property type="match status" value="1"/>
</dbReference>
<dbReference type="InterPro" id="IPR036374">
    <property type="entry name" value="OxRdtase_Mopterin-bd_sf"/>
</dbReference>
<sequence length="541" mass="56770">MLPAPFMAATYCSKDSVMANIKISPLGTKWLRLLGGAATGVIAAGILFAVAELLAAFFATVASPLTSVGSTFIDFTPAWMKNFAIATFGTNDKTVLLLSLALGAILLAAVAGIVAWRKFAVGATLVVAFAVVMGACIITRSGASLADLVPLLVGTAAGLWALRFLTPKVQAAATLAPDAAGSPTSHSRRAFLVRSAVLAGAAVVVGAGGTLLSTARNTARAVRDALKLPTPKTMAAPLPAGVQAPVDGLTPFVTPNADFYRIDTALIVPQIDPSQWQLRVHGMVEQEFTMSFDELLASELVETYVTLTCVSNVVGGNLAGNAKWLGYPLREVLARAKPKPGADMVLSTSSDGFSASTPLPVLQDDRNALLAVGMNGEPLPLEHGFPVRMVVPGLYGFVSATKWVVDLEVTTFEQKAGYWTSRGWSSHGPIKTSSRVEVPRALGRVPAGTVAIGGSAWAQQRGISKVEVQLDNGPWQPATLAAEASLDTWRQWSFIWNGAPAGSHNVKVRAYDTDGTLQVQQQAPPEPDGSTGWHSITFTVT</sequence>
<keyword evidence="1" id="KW-1133">Transmembrane helix</keyword>
<dbReference type="GO" id="GO:0008482">
    <property type="term" value="F:sulfite oxidase activity"/>
    <property type="evidence" value="ECO:0007669"/>
    <property type="project" value="TreeGrafter"/>
</dbReference>
<accession>A0A0M4QGK9</accession>
<keyword evidence="1" id="KW-0472">Membrane</keyword>
<name>A0A0M4QGK9_9MICC</name>
<dbReference type="Pfam" id="PF00174">
    <property type="entry name" value="Oxidored_molyb"/>
    <property type="match status" value="1"/>
</dbReference>
<evidence type="ECO:0000313" key="3">
    <source>
        <dbReference type="EMBL" id="ALE92817.1"/>
    </source>
</evidence>
<dbReference type="AlphaFoldDB" id="A0A0M4QGK9"/>
<keyword evidence="1" id="KW-0812">Transmembrane</keyword>
<dbReference type="InterPro" id="IPR000572">
    <property type="entry name" value="OxRdtase_Mopterin-bd_dom"/>
</dbReference>
<dbReference type="KEGG" id="aaq:AOC05_11800"/>
<feature type="transmembrane region" description="Helical" evidence="1">
    <location>
        <begin position="191"/>
        <end position="213"/>
    </location>
</feature>
<feature type="domain" description="Oxidoreductase molybdopterin-binding" evidence="2">
    <location>
        <begin position="267"/>
        <end position="419"/>
    </location>
</feature>
<dbReference type="GO" id="GO:0006790">
    <property type="term" value="P:sulfur compound metabolic process"/>
    <property type="evidence" value="ECO:0007669"/>
    <property type="project" value="TreeGrafter"/>
</dbReference>
<feature type="transmembrane region" description="Helical" evidence="1">
    <location>
        <begin position="95"/>
        <end position="113"/>
    </location>
</feature>
<protein>
    <submittedName>
        <fullName evidence="3">Oxidoreductase</fullName>
    </submittedName>
</protein>
<dbReference type="PANTHER" id="PTHR19372:SF7">
    <property type="entry name" value="SULFITE OXIDASE, MITOCHONDRIAL"/>
    <property type="match status" value="1"/>
</dbReference>
<feature type="transmembrane region" description="Helical" evidence="1">
    <location>
        <begin position="30"/>
        <end position="50"/>
    </location>
</feature>
<evidence type="ECO:0000256" key="1">
    <source>
        <dbReference type="SAM" id="Phobius"/>
    </source>
</evidence>
<gene>
    <name evidence="3" type="ORF">AOC05_11800</name>
</gene>
<proteinExistence type="predicted"/>
<dbReference type="GO" id="GO:0043546">
    <property type="term" value="F:molybdopterin cofactor binding"/>
    <property type="evidence" value="ECO:0007669"/>
    <property type="project" value="TreeGrafter"/>
</dbReference>
<keyword evidence="4" id="KW-1185">Reference proteome</keyword>
<dbReference type="SUPFAM" id="SSF56524">
    <property type="entry name" value="Oxidoreductase molybdopterin-binding domain"/>
    <property type="match status" value="1"/>
</dbReference>
<feature type="transmembrane region" description="Helical" evidence="1">
    <location>
        <begin position="56"/>
        <end position="75"/>
    </location>
</feature>
<reference evidence="4" key="1">
    <citation type="submission" date="2015-09" db="EMBL/GenBank/DDBJ databases">
        <title>Complete genome of Arthrobacter alpinus strain R3.8.</title>
        <authorList>
            <person name="See-Too W.S."/>
            <person name="Chan K.G."/>
        </authorList>
    </citation>
    <scope>NUCLEOTIDE SEQUENCE [LARGE SCALE GENOMIC DNA]</scope>
    <source>
        <strain evidence="4">R3.8</strain>
    </source>
</reference>
<dbReference type="PANTHER" id="PTHR19372">
    <property type="entry name" value="SULFITE REDUCTASE"/>
    <property type="match status" value="1"/>
</dbReference>
<organism evidence="3 4">
    <name type="scientific">Arthrobacter alpinus</name>
    <dbReference type="NCBI Taxonomy" id="656366"/>
    <lineage>
        <taxon>Bacteria</taxon>
        <taxon>Bacillati</taxon>
        <taxon>Actinomycetota</taxon>
        <taxon>Actinomycetes</taxon>
        <taxon>Micrococcales</taxon>
        <taxon>Micrococcaceae</taxon>
        <taxon>Arthrobacter</taxon>
    </lineage>
</organism>
<dbReference type="GO" id="GO:0020037">
    <property type="term" value="F:heme binding"/>
    <property type="evidence" value="ECO:0007669"/>
    <property type="project" value="TreeGrafter"/>
</dbReference>
<dbReference type="InterPro" id="IPR014756">
    <property type="entry name" value="Ig_E-set"/>
</dbReference>
<dbReference type="Proteomes" id="UP000062833">
    <property type="component" value="Chromosome"/>
</dbReference>
<evidence type="ECO:0000259" key="2">
    <source>
        <dbReference type="Pfam" id="PF00174"/>
    </source>
</evidence>
<dbReference type="EMBL" id="CP012677">
    <property type="protein sequence ID" value="ALE92817.1"/>
    <property type="molecule type" value="Genomic_DNA"/>
</dbReference>
<feature type="transmembrane region" description="Helical" evidence="1">
    <location>
        <begin position="145"/>
        <end position="165"/>
    </location>
</feature>
<evidence type="ECO:0000313" key="4">
    <source>
        <dbReference type="Proteomes" id="UP000062833"/>
    </source>
</evidence>
<feature type="transmembrane region" description="Helical" evidence="1">
    <location>
        <begin position="119"/>
        <end position="138"/>
    </location>
</feature>
<dbReference type="SUPFAM" id="SSF81296">
    <property type="entry name" value="E set domains"/>
    <property type="match status" value="1"/>
</dbReference>
<dbReference type="PATRIC" id="fig|656366.3.peg.2545"/>